<proteinExistence type="predicted"/>
<dbReference type="Gene3D" id="3.40.50.2300">
    <property type="match status" value="1"/>
</dbReference>
<accession>A0ABZ0IIX8</accession>
<evidence type="ECO:0000259" key="2">
    <source>
        <dbReference type="PROSITE" id="PS50110"/>
    </source>
</evidence>
<evidence type="ECO:0000313" key="4">
    <source>
        <dbReference type="EMBL" id="WOK04265.1"/>
    </source>
</evidence>
<feature type="domain" description="Response regulatory" evidence="2">
    <location>
        <begin position="4"/>
        <end position="115"/>
    </location>
</feature>
<dbReference type="InterPro" id="IPR046947">
    <property type="entry name" value="LytR-like"/>
</dbReference>
<feature type="domain" description="HTH LytTR-type" evidence="3">
    <location>
        <begin position="130"/>
        <end position="198"/>
    </location>
</feature>
<gene>
    <name evidence="4" type="ORF">RT717_14385</name>
</gene>
<dbReference type="RefSeq" id="WP_317487079.1">
    <property type="nucleotide sequence ID" value="NZ_CP136051.1"/>
</dbReference>
<keyword evidence="1" id="KW-0597">Phosphoprotein</keyword>
<dbReference type="Proteomes" id="UP001302349">
    <property type="component" value="Chromosome"/>
</dbReference>
<reference evidence="4 5" key="1">
    <citation type="journal article" date="2023" name="Microbiol. Resour. Announc.">
        <title>Complete Genome Sequence of Imperialibacter roseus strain P4T.</title>
        <authorList>
            <person name="Tizabi D.R."/>
            <person name="Bachvaroff T."/>
            <person name="Hill R.T."/>
        </authorList>
    </citation>
    <scope>NUCLEOTIDE SEQUENCE [LARGE SCALE GENOMIC DNA]</scope>
    <source>
        <strain evidence="4 5">P4T</strain>
    </source>
</reference>
<dbReference type="PANTHER" id="PTHR37299:SF1">
    <property type="entry name" value="STAGE 0 SPORULATION PROTEIN A HOMOLOG"/>
    <property type="match status" value="1"/>
</dbReference>
<dbReference type="EMBL" id="CP136051">
    <property type="protein sequence ID" value="WOK04265.1"/>
    <property type="molecule type" value="Genomic_DNA"/>
</dbReference>
<dbReference type="SMART" id="SM00448">
    <property type="entry name" value="REC"/>
    <property type="match status" value="1"/>
</dbReference>
<dbReference type="InterPro" id="IPR011006">
    <property type="entry name" value="CheY-like_superfamily"/>
</dbReference>
<evidence type="ECO:0000259" key="3">
    <source>
        <dbReference type="PROSITE" id="PS50930"/>
    </source>
</evidence>
<dbReference type="PROSITE" id="PS50110">
    <property type="entry name" value="RESPONSE_REGULATORY"/>
    <property type="match status" value="1"/>
</dbReference>
<dbReference type="Gene3D" id="2.40.50.1020">
    <property type="entry name" value="LytTr DNA-binding domain"/>
    <property type="match status" value="1"/>
</dbReference>
<dbReference type="PANTHER" id="PTHR37299">
    <property type="entry name" value="TRANSCRIPTIONAL REGULATOR-RELATED"/>
    <property type="match status" value="1"/>
</dbReference>
<feature type="modified residue" description="4-aspartylphosphate" evidence="1">
    <location>
        <position position="55"/>
    </location>
</feature>
<organism evidence="4 5">
    <name type="scientific">Imperialibacter roseus</name>
    <dbReference type="NCBI Taxonomy" id="1324217"/>
    <lineage>
        <taxon>Bacteria</taxon>
        <taxon>Pseudomonadati</taxon>
        <taxon>Bacteroidota</taxon>
        <taxon>Cytophagia</taxon>
        <taxon>Cytophagales</taxon>
        <taxon>Flammeovirgaceae</taxon>
        <taxon>Imperialibacter</taxon>
    </lineage>
</organism>
<dbReference type="SUPFAM" id="SSF52172">
    <property type="entry name" value="CheY-like"/>
    <property type="match status" value="1"/>
</dbReference>
<keyword evidence="4" id="KW-0238">DNA-binding</keyword>
<dbReference type="PROSITE" id="PS50930">
    <property type="entry name" value="HTH_LYTTR"/>
    <property type="match status" value="1"/>
</dbReference>
<protein>
    <submittedName>
        <fullName evidence="4">LytTR family DNA-binding domain-containing protein</fullName>
    </submittedName>
</protein>
<dbReference type="Pfam" id="PF00072">
    <property type="entry name" value="Response_reg"/>
    <property type="match status" value="1"/>
</dbReference>
<keyword evidence="5" id="KW-1185">Reference proteome</keyword>
<dbReference type="Pfam" id="PF04397">
    <property type="entry name" value="LytTR"/>
    <property type="match status" value="1"/>
</dbReference>
<evidence type="ECO:0000313" key="5">
    <source>
        <dbReference type="Proteomes" id="UP001302349"/>
    </source>
</evidence>
<dbReference type="InterPro" id="IPR001789">
    <property type="entry name" value="Sig_transdc_resp-reg_receiver"/>
</dbReference>
<name>A0ABZ0IIX8_9BACT</name>
<dbReference type="GO" id="GO:0003677">
    <property type="term" value="F:DNA binding"/>
    <property type="evidence" value="ECO:0007669"/>
    <property type="project" value="UniProtKB-KW"/>
</dbReference>
<sequence>MKLRCLIVDDEPLSQEVIEGYVNDAPQLELAAKCSNALEAAEMIRSQPIDLIFLDINMPKLSGISLVKSLAKPPAIVFITAYPEFAVEGFEVEAVDYLLKPCSFERFLKAVSKVESYLQASGRKLEADYFVVKADKKLHKIGLEDILYFKSIGDYVKVYTRDKVLITNETLRNIEDGLPPSKFIRLHKSFVVSLQAIQYLEGNQVKVGEEMLPVGLTYKDKLMERLGG</sequence>
<evidence type="ECO:0000256" key="1">
    <source>
        <dbReference type="PROSITE-ProRule" id="PRU00169"/>
    </source>
</evidence>
<dbReference type="InterPro" id="IPR007492">
    <property type="entry name" value="LytTR_DNA-bd_dom"/>
</dbReference>
<dbReference type="SMART" id="SM00850">
    <property type="entry name" value="LytTR"/>
    <property type="match status" value="1"/>
</dbReference>